<dbReference type="PANTHER" id="PTHR33121">
    <property type="entry name" value="CYCLIC DI-GMP PHOSPHODIESTERASE PDEF"/>
    <property type="match status" value="1"/>
</dbReference>
<dbReference type="PANTHER" id="PTHR33121:SF76">
    <property type="entry name" value="SIGNALING PROTEIN"/>
    <property type="match status" value="1"/>
</dbReference>
<dbReference type="Proteomes" id="UP000243232">
    <property type="component" value="Chromosome I"/>
</dbReference>
<dbReference type="Pfam" id="PF00563">
    <property type="entry name" value="EAL"/>
    <property type="match status" value="1"/>
</dbReference>
<evidence type="ECO:0000313" key="3">
    <source>
        <dbReference type="EMBL" id="SDU35012.1"/>
    </source>
</evidence>
<dbReference type="InterPro" id="IPR035919">
    <property type="entry name" value="EAL_sf"/>
</dbReference>
<dbReference type="PROSITE" id="PS50883">
    <property type="entry name" value="EAL"/>
    <property type="match status" value="1"/>
</dbReference>
<accession>A0A1H2HT35</accession>
<dbReference type="CDD" id="cd00060">
    <property type="entry name" value="FHA"/>
    <property type="match status" value="1"/>
</dbReference>
<dbReference type="OrthoDB" id="1673646at2"/>
<dbReference type="STRING" id="364197.SAMN05216296_3243"/>
<dbReference type="AlphaFoldDB" id="A0A1H2HT35"/>
<dbReference type="RefSeq" id="WP_090197726.1">
    <property type="nucleotide sequence ID" value="NZ_LT629785.1"/>
</dbReference>
<dbReference type="SMART" id="SM00052">
    <property type="entry name" value="EAL"/>
    <property type="match status" value="1"/>
</dbReference>
<dbReference type="PROSITE" id="PS50006">
    <property type="entry name" value="FHA_DOMAIN"/>
    <property type="match status" value="1"/>
</dbReference>
<dbReference type="Gene3D" id="2.60.200.20">
    <property type="match status" value="1"/>
</dbReference>
<dbReference type="InterPro" id="IPR050706">
    <property type="entry name" value="Cyclic-di-GMP_PDE-like"/>
</dbReference>
<dbReference type="InterPro" id="IPR000253">
    <property type="entry name" value="FHA_dom"/>
</dbReference>
<dbReference type="InterPro" id="IPR001633">
    <property type="entry name" value="EAL_dom"/>
</dbReference>
<dbReference type="EMBL" id="LT629785">
    <property type="protein sequence ID" value="SDU35012.1"/>
    <property type="molecule type" value="Genomic_DNA"/>
</dbReference>
<proteinExistence type="predicted"/>
<organism evidence="3 4">
    <name type="scientific">Pseudomonas pohangensis</name>
    <dbReference type="NCBI Taxonomy" id="364197"/>
    <lineage>
        <taxon>Bacteria</taxon>
        <taxon>Pseudomonadati</taxon>
        <taxon>Pseudomonadota</taxon>
        <taxon>Gammaproteobacteria</taxon>
        <taxon>Pseudomonadales</taxon>
        <taxon>Pseudomonadaceae</taxon>
        <taxon>Pseudomonas</taxon>
    </lineage>
</organism>
<evidence type="ECO:0000313" key="4">
    <source>
        <dbReference type="Proteomes" id="UP000243232"/>
    </source>
</evidence>
<dbReference type="CDD" id="cd01948">
    <property type="entry name" value="EAL"/>
    <property type="match status" value="1"/>
</dbReference>
<dbReference type="SUPFAM" id="SSF49879">
    <property type="entry name" value="SMAD/FHA domain"/>
    <property type="match status" value="1"/>
</dbReference>
<name>A0A1H2HT35_9PSED</name>
<evidence type="ECO:0000259" key="2">
    <source>
        <dbReference type="PROSITE" id="PS50883"/>
    </source>
</evidence>
<dbReference type="SMART" id="SM00240">
    <property type="entry name" value="FHA"/>
    <property type="match status" value="1"/>
</dbReference>
<dbReference type="Pfam" id="PF00498">
    <property type="entry name" value="FHA"/>
    <property type="match status" value="1"/>
</dbReference>
<keyword evidence="4" id="KW-1185">Reference proteome</keyword>
<reference evidence="4" key="1">
    <citation type="submission" date="2016-10" db="EMBL/GenBank/DDBJ databases">
        <authorList>
            <person name="Varghese N."/>
            <person name="Submissions S."/>
        </authorList>
    </citation>
    <scope>NUCLEOTIDE SEQUENCE [LARGE SCALE GENOMIC DNA]</scope>
    <source>
        <strain evidence="4">DSM 17875</strain>
    </source>
</reference>
<dbReference type="SUPFAM" id="SSF141868">
    <property type="entry name" value="EAL domain-like"/>
    <property type="match status" value="1"/>
</dbReference>
<protein>
    <submittedName>
        <fullName evidence="3">EAL domain, c-di-GMP-specific phosphodiesterase class I (Or its enzymatically inactive variant)</fullName>
    </submittedName>
</protein>
<dbReference type="Gene3D" id="3.20.20.450">
    <property type="entry name" value="EAL domain"/>
    <property type="match status" value="1"/>
</dbReference>
<dbReference type="GO" id="GO:0071111">
    <property type="term" value="F:cyclic-guanylate-specific phosphodiesterase activity"/>
    <property type="evidence" value="ECO:0007669"/>
    <property type="project" value="InterPro"/>
</dbReference>
<gene>
    <name evidence="3" type="ORF">SAMN05216296_3243</name>
</gene>
<feature type="domain" description="EAL" evidence="2">
    <location>
        <begin position="123"/>
        <end position="368"/>
    </location>
</feature>
<feature type="domain" description="FHA" evidence="1">
    <location>
        <begin position="28"/>
        <end position="77"/>
    </location>
</feature>
<sequence>MSIQWFLEGYFGNDGTALLRMPLNIFPARVGRDPALALPIVRPDISRVHAEFFQRDGELWLRDLGSTNGTFVNLCQLHGESVLRHGDVLHFASHELRLLEAPCRVDDELSTTRFVAQPQAGKLPIGLHQLQQLLDARQVRCLFQPIVTARGQLYGYELLGRGGRSDLPFGPLELFHIAESLPGKDAELSLLMRDAGVAEAHAQLQGRACRLFLNTHPAELKQPAQLMRAMTRLREAFPQQPMVLEIHQDALTDIPRLKQLAVELWALGIEMAYDDFGAGQTRLLELIEVPVKYVKFDMSLIQGLHLAPASRRSMIASLLAMTRSMGIACVAEGVELHQELQVCRDMGFELIQGFYFSPPRPRLDYPDA</sequence>
<evidence type="ECO:0000259" key="1">
    <source>
        <dbReference type="PROSITE" id="PS50006"/>
    </source>
</evidence>
<dbReference type="InterPro" id="IPR008984">
    <property type="entry name" value="SMAD_FHA_dom_sf"/>
</dbReference>